<accession>A0AAV6TXJ2</accession>
<name>A0AAV6TXJ2_9ARAC</name>
<organism evidence="2 3">
    <name type="scientific">Oedothorax gibbosus</name>
    <dbReference type="NCBI Taxonomy" id="931172"/>
    <lineage>
        <taxon>Eukaryota</taxon>
        <taxon>Metazoa</taxon>
        <taxon>Ecdysozoa</taxon>
        <taxon>Arthropoda</taxon>
        <taxon>Chelicerata</taxon>
        <taxon>Arachnida</taxon>
        <taxon>Araneae</taxon>
        <taxon>Araneomorphae</taxon>
        <taxon>Entelegynae</taxon>
        <taxon>Araneoidea</taxon>
        <taxon>Linyphiidae</taxon>
        <taxon>Erigoninae</taxon>
        <taxon>Oedothorax</taxon>
    </lineage>
</organism>
<dbReference type="PANTHER" id="PTHR19446">
    <property type="entry name" value="REVERSE TRANSCRIPTASES"/>
    <property type="match status" value="1"/>
</dbReference>
<dbReference type="SUPFAM" id="SSF56672">
    <property type="entry name" value="DNA/RNA polymerases"/>
    <property type="match status" value="1"/>
</dbReference>
<dbReference type="InterPro" id="IPR000477">
    <property type="entry name" value="RT_dom"/>
</dbReference>
<dbReference type="InterPro" id="IPR043502">
    <property type="entry name" value="DNA/RNA_pol_sf"/>
</dbReference>
<dbReference type="AlphaFoldDB" id="A0AAV6TXJ2"/>
<evidence type="ECO:0000313" key="2">
    <source>
        <dbReference type="EMBL" id="KAG8176383.1"/>
    </source>
</evidence>
<feature type="domain" description="Reverse transcriptase" evidence="1">
    <location>
        <begin position="47"/>
        <end position="134"/>
    </location>
</feature>
<comment type="caution">
    <text evidence="2">The sequence shown here is derived from an EMBL/GenBank/DDBJ whole genome shotgun (WGS) entry which is preliminary data.</text>
</comment>
<evidence type="ECO:0000313" key="3">
    <source>
        <dbReference type="Proteomes" id="UP000827092"/>
    </source>
</evidence>
<dbReference type="EMBL" id="JAFNEN010000888">
    <property type="protein sequence ID" value="KAG8176383.1"/>
    <property type="molecule type" value="Genomic_DNA"/>
</dbReference>
<dbReference type="Proteomes" id="UP000827092">
    <property type="component" value="Unassembled WGS sequence"/>
</dbReference>
<reference evidence="2 3" key="1">
    <citation type="journal article" date="2022" name="Nat. Ecol. Evol.">
        <title>A masculinizing supergene underlies an exaggerated male reproductive morph in a spider.</title>
        <authorList>
            <person name="Hendrickx F."/>
            <person name="De Corte Z."/>
            <person name="Sonet G."/>
            <person name="Van Belleghem S.M."/>
            <person name="Kostlbacher S."/>
            <person name="Vangestel C."/>
        </authorList>
    </citation>
    <scope>NUCLEOTIDE SEQUENCE [LARGE SCALE GENOMIC DNA]</scope>
    <source>
        <strain evidence="2">W744_W776</strain>
    </source>
</reference>
<dbReference type="GO" id="GO:0071897">
    <property type="term" value="P:DNA biosynthetic process"/>
    <property type="evidence" value="ECO:0007669"/>
    <property type="project" value="UniProtKB-ARBA"/>
</dbReference>
<dbReference type="Pfam" id="PF00078">
    <property type="entry name" value="RVT_1"/>
    <property type="match status" value="1"/>
</dbReference>
<keyword evidence="3" id="KW-1185">Reference proteome</keyword>
<proteinExistence type="predicted"/>
<protein>
    <recommendedName>
        <fullName evidence="1">Reverse transcriptase domain-containing protein</fullName>
    </recommendedName>
</protein>
<evidence type="ECO:0000259" key="1">
    <source>
        <dbReference type="Pfam" id="PF00078"/>
    </source>
</evidence>
<sequence>MELVRAIHNHEPKLLCKLYNKCKNLKYFPRSWKNAKLVLLLKQGKDRESPKAYRSICLLPSQGKVLDKLLTQRVYYHLNSKGLLHPSQYGFRPGKSCDIAAHRLMDEIRAKANKRTKVCIVSLDIAGAFDSVWWP</sequence>
<gene>
    <name evidence="2" type="ORF">JTE90_020169</name>
</gene>